<dbReference type="PANTHER" id="PTHR30472">
    <property type="entry name" value="FERRIC ENTEROBACTIN TRANSPORT SYSTEM PERMEASE PROTEIN"/>
    <property type="match status" value="1"/>
</dbReference>
<feature type="transmembrane region" description="Helical" evidence="8">
    <location>
        <begin position="177"/>
        <end position="197"/>
    </location>
</feature>
<keyword evidence="10" id="KW-1185">Reference proteome</keyword>
<dbReference type="InterPro" id="IPR000522">
    <property type="entry name" value="ABC_transptr_permease_BtuC"/>
</dbReference>
<feature type="transmembrane region" description="Helical" evidence="8">
    <location>
        <begin position="107"/>
        <end position="126"/>
    </location>
</feature>
<sequence length="319" mass="35559">MYLKNTVSRCSVILLFAVAAIVLYMYYGIDMNHFNYAMSLRIPKVLAIIIGGVCIASTTVIFQTITHNRILTPGVLGLDSMYVLIQTVIVFTLGSTSTLIVNKNINFIINAVIMIIASMLIYNIMFKRNKREIYFVVLSGMIFGTLFKSGTSFMHMVIDPNEYLALESSMIAGLNNINVDVVLITIVLLVAIVPFVYDDIKYLDVVSLGRENAINLGVDYDRIVRKMFLVIGIMISISTALIGPLTFLGLIVSNIAREVLKTYRHGYMIAGAIFISICMLAGGQFMVQHIFVFETTLATILNFVGGIYFIYILMKEKAL</sequence>
<name>A0A544QTT5_9FIRM</name>
<keyword evidence="6 8" id="KW-1133">Transmembrane helix</keyword>
<dbReference type="GO" id="GO:0005886">
    <property type="term" value="C:plasma membrane"/>
    <property type="evidence" value="ECO:0007669"/>
    <property type="project" value="UniProtKB-SubCell"/>
</dbReference>
<feature type="transmembrane region" description="Helical" evidence="8">
    <location>
        <begin position="133"/>
        <end position="157"/>
    </location>
</feature>
<evidence type="ECO:0000256" key="1">
    <source>
        <dbReference type="ARBA" id="ARBA00004651"/>
    </source>
</evidence>
<dbReference type="Pfam" id="PF01032">
    <property type="entry name" value="FecCD"/>
    <property type="match status" value="1"/>
</dbReference>
<dbReference type="CDD" id="cd06550">
    <property type="entry name" value="TM_ABC_iron-siderophores_like"/>
    <property type="match status" value="1"/>
</dbReference>
<evidence type="ECO:0000313" key="10">
    <source>
        <dbReference type="Proteomes" id="UP000317863"/>
    </source>
</evidence>
<feature type="transmembrane region" description="Helical" evidence="8">
    <location>
        <begin position="265"/>
        <end position="283"/>
    </location>
</feature>
<feature type="transmembrane region" description="Helical" evidence="8">
    <location>
        <begin position="12"/>
        <end position="29"/>
    </location>
</feature>
<dbReference type="SUPFAM" id="SSF81345">
    <property type="entry name" value="ABC transporter involved in vitamin B12 uptake, BtuC"/>
    <property type="match status" value="1"/>
</dbReference>
<dbReference type="RefSeq" id="WP_142536460.1">
    <property type="nucleotide sequence ID" value="NZ_SGJB01000016.1"/>
</dbReference>
<dbReference type="EMBL" id="SGJB01000016">
    <property type="protein sequence ID" value="TQQ84105.1"/>
    <property type="molecule type" value="Genomic_DNA"/>
</dbReference>
<feature type="transmembrane region" description="Helical" evidence="8">
    <location>
        <begin position="290"/>
        <end position="314"/>
    </location>
</feature>
<evidence type="ECO:0000256" key="5">
    <source>
        <dbReference type="ARBA" id="ARBA00022692"/>
    </source>
</evidence>
<keyword evidence="7 8" id="KW-0472">Membrane</keyword>
<proteinExistence type="inferred from homology"/>
<accession>A0A544QTT5</accession>
<evidence type="ECO:0000256" key="3">
    <source>
        <dbReference type="ARBA" id="ARBA00022448"/>
    </source>
</evidence>
<reference evidence="9 10" key="1">
    <citation type="submission" date="2019-02" db="EMBL/GenBank/DDBJ databases">
        <title>Peptostreptococcaceae bacterium ZHW00191 nov., a new bacterium isolated from the human gut.</title>
        <authorList>
            <person name="Zhou H.-W."/>
            <person name="Chen X.-J."/>
        </authorList>
    </citation>
    <scope>NUCLEOTIDE SEQUENCE [LARGE SCALE GENOMIC DNA]</scope>
    <source>
        <strain evidence="9 10">ZHW00191</strain>
    </source>
</reference>
<gene>
    <name evidence="9" type="ORF">EXD82_08355</name>
</gene>
<comment type="caution">
    <text evidence="9">The sequence shown here is derived from an EMBL/GenBank/DDBJ whole genome shotgun (WGS) entry which is preliminary data.</text>
</comment>
<evidence type="ECO:0000256" key="6">
    <source>
        <dbReference type="ARBA" id="ARBA00022989"/>
    </source>
</evidence>
<evidence type="ECO:0000256" key="2">
    <source>
        <dbReference type="ARBA" id="ARBA00007935"/>
    </source>
</evidence>
<evidence type="ECO:0000313" key="9">
    <source>
        <dbReference type="EMBL" id="TQQ84105.1"/>
    </source>
</evidence>
<keyword evidence="3" id="KW-0813">Transport</keyword>
<comment type="subcellular location">
    <subcellularLocation>
        <location evidence="1">Cell membrane</location>
        <topology evidence="1">Multi-pass membrane protein</topology>
    </subcellularLocation>
</comment>
<protein>
    <submittedName>
        <fullName evidence="9">Iron ABC transporter permease</fullName>
    </submittedName>
</protein>
<dbReference type="PANTHER" id="PTHR30472:SF19">
    <property type="entry name" value="PETROBACTIN IMPORT SYSTEM PERMEASE PROTEIN YCLO"/>
    <property type="match status" value="1"/>
</dbReference>
<evidence type="ECO:0000256" key="8">
    <source>
        <dbReference type="SAM" id="Phobius"/>
    </source>
</evidence>
<dbReference type="InterPro" id="IPR037294">
    <property type="entry name" value="ABC_BtuC-like"/>
</dbReference>
<evidence type="ECO:0000256" key="7">
    <source>
        <dbReference type="ARBA" id="ARBA00023136"/>
    </source>
</evidence>
<organism evidence="9 10">
    <name type="scientific">Peptacetobacter hominis</name>
    <dbReference type="NCBI Taxonomy" id="2743610"/>
    <lineage>
        <taxon>Bacteria</taxon>
        <taxon>Bacillati</taxon>
        <taxon>Bacillota</taxon>
        <taxon>Clostridia</taxon>
        <taxon>Peptostreptococcales</taxon>
        <taxon>Peptostreptococcaceae</taxon>
        <taxon>Peptacetobacter</taxon>
    </lineage>
</organism>
<keyword evidence="4" id="KW-1003">Cell membrane</keyword>
<dbReference type="OrthoDB" id="9796260at2"/>
<keyword evidence="5 8" id="KW-0812">Transmembrane</keyword>
<dbReference type="GO" id="GO:0033214">
    <property type="term" value="P:siderophore-iron import into cell"/>
    <property type="evidence" value="ECO:0007669"/>
    <property type="project" value="TreeGrafter"/>
</dbReference>
<feature type="transmembrane region" description="Helical" evidence="8">
    <location>
        <begin position="228"/>
        <end position="253"/>
    </location>
</feature>
<dbReference type="GO" id="GO:0022857">
    <property type="term" value="F:transmembrane transporter activity"/>
    <property type="evidence" value="ECO:0007669"/>
    <property type="project" value="InterPro"/>
</dbReference>
<evidence type="ECO:0000256" key="4">
    <source>
        <dbReference type="ARBA" id="ARBA00022475"/>
    </source>
</evidence>
<comment type="similarity">
    <text evidence="2">Belongs to the binding-protein-dependent transport system permease family. FecCD subfamily.</text>
</comment>
<dbReference type="Gene3D" id="1.10.3470.10">
    <property type="entry name" value="ABC transporter involved in vitamin B12 uptake, BtuC"/>
    <property type="match status" value="1"/>
</dbReference>
<dbReference type="AlphaFoldDB" id="A0A544QTT5"/>
<feature type="transmembrane region" description="Helical" evidence="8">
    <location>
        <begin position="41"/>
        <end position="62"/>
    </location>
</feature>
<dbReference type="Proteomes" id="UP000317863">
    <property type="component" value="Unassembled WGS sequence"/>
</dbReference>